<dbReference type="InterPro" id="IPR013324">
    <property type="entry name" value="RNA_pol_sigma_r3/r4-like"/>
</dbReference>
<dbReference type="NCBIfam" id="TIGR02937">
    <property type="entry name" value="sigma70-ECF"/>
    <property type="match status" value="1"/>
</dbReference>
<evidence type="ECO:0000259" key="5">
    <source>
        <dbReference type="Pfam" id="PF04542"/>
    </source>
</evidence>
<evidence type="ECO:0000313" key="8">
    <source>
        <dbReference type="Proteomes" id="UP001623661"/>
    </source>
</evidence>
<dbReference type="Proteomes" id="UP001623661">
    <property type="component" value="Unassembled WGS sequence"/>
</dbReference>
<evidence type="ECO:0000256" key="1">
    <source>
        <dbReference type="ARBA" id="ARBA00010641"/>
    </source>
</evidence>
<dbReference type="InterPro" id="IPR013325">
    <property type="entry name" value="RNA_pol_sigma_r2"/>
</dbReference>
<dbReference type="Pfam" id="PF08281">
    <property type="entry name" value="Sigma70_r4_2"/>
    <property type="match status" value="1"/>
</dbReference>
<evidence type="ECO:0000313" key="7">
    <source>
        <dbReference type="EMBL" id="MFL0269186.1"/>
    </source>
</evidence>
<evidence type="ECO:0000256" key="4">
    <source>
        <dbReference type="ARBA" id="ARBA00023163"/>
    </source>
</evidence>
<dbReference type="CDD" id="cd06171">
    <property type="entry name" value="Sigma70_r4"/>
    <property type="match status" value="1"/>
</dbReference>
<dbReference type="InterPro" id="IPR014284">
    <property type="entry name" value="RNA_pol_sigma-70_dom"/>
</dbReference>
<dbReference type="InterPro" id="IPR013249">
    <property type="entry name" value="RNA_pol_sigma70_r4_t2"/>
</dbReference>
<protein>
    <submittedName>
        <fullName evidence="7">Sigma-70 family RNA polymerase sigma factor</fullName>
    </submittedName>
</protein>
<dbReference type="Pfam" id="PF04542">
    <property type="entry name" value="Sigma70_r2"/>
    <property type="match status" value="1"/>
</dbReference>
<dbReference type="SUPFAM" id="SSF88659">
    <property type="entry name" value="Sigma3 and sigma4 domains of RNA polymerase sigma factors"/>
    <property type="match status" value="1"/>
</dbReference>
<dbReference type="Gene3D" id="1.10.10.10">
    <property type="entry name" value="Winged helix-like DNA-binding domain superfamily/Winged helix DNA-binding domain"/>
    <property type="match status" value="1"/>
</dbReference>
<keyword evidence="3" id="KW-0731">Sigma factor</keyword>
<reference evidence="7 8" key="1">
    <citation type="submission" date="2024-11" db="EMBL/GenBank/DDBJ databases">
        <authorList>
            <person name="Heng Y.C."/>
            <person name="Lim A.C.H."/>
            <person name="Lee J.K.Y."/>
            <person name="Kittelmann S."/>
        </authorList>
    </citation>
    <scope>NUCLEOTIDE SEQUENCE [LARGE SCALE GENOMIC DNA]</scope>
    <source>
        <strain evidence="7 8">WILCCON 0202</strain>
    </source>
</reference>
<dbReference type="InterPro" id="IPR007627">
    <property type="entry name" value="RNA_pol_sigma70_r2"/>
</dbReference>
<sequence length="177" mass="20831">MQIASLITKGIDTELYVRLSKKGDKQAFERLIQNNKASMYRIALSILSNKEDIEDAIQNTIVKSYVEIINLKKDEYFKTWLTRILLNECNSILKRNKRSIPIYDLKENTYFIETFHNLELTNAVNSLEYDLRIITTLFYFEDMPQKEIAKLLNIPEGTVRSRLSRARNKLYEILKDA</sequence>
<keyword evidence="2" id="KW-0805">Transcription regulation</keyword>
<comment type="caution">
    <text evidence="7">The sequence shown here is derived from an EMBL/GenBank/DDBJ whole genome shotgun (WGS) entry which is preliminary data.</text>
</comment>
<accession>A0ABW8TXA7</accession>
<dbReference type="SUPFAM" id="SSF88946">
    <property type="entry name" value="Sigma2 domain of RNA polymerase sigma factors"/>
    <property type="match status" value="1"/>
</dbReference>
<dbReference type="EMBL" id="JBJHZY010000003">
    <property type="protein sequence ID" value="MFL0269186.1"/>
    <property type="molecule type" value="Genomic_DNA"/>
</dbReference>
<name>A0ABW8TXA7_9CLOT</name>
<dbReference type="PANTHER" id="PTHR43133:SF51">
    <property type="entry name" value="RNA POLYMERASE SIGMA FACTOR"/>
    <property type="match status" value="1"/>
</dbReference>
<dbReference type="InterPro" id="IPR039425">
    <property type="entry name" value="RNA_pol_sigma-70-like"/>
</dbReference>
<keyword evidence="4" id="KW-0804">Transcription</keyword>
<comment type="similarity">
    <text evidence="1">Belongs to the sigma-70 factor family. ECF subfamily.</text>
</comment>
<dbReference type="RefSeq" id="WP_406765816.1">
    <property type="nucleotide sequence ID" value="NZ_JBJHZY010000003.1"/>
</dbReference>
<organism evidence="7 8">
    <name type="scientific">Candidatus Clostridium radicumherbarum</name>
    <dbReference type="NCBI Taxonomy" id="3381662"/>
    <lineage>
        <taxon>Bacteria</taxon>
        <taxon>Bacillati</taxon>
        <taxon>Bacillota</taxon>
        <taxon>Clostridia</taxon>
        <taxon>Eubacteriales</taxon>
        <taxon>Clostridiaceae</taxon>
        <taxon>Clostridium</taxon>
    </lineage>
</organism>
<evidence type="ECO:0000259" key="6">
    <source>
        <dbReference type="Pfam" id="PF08281"/>
    </source>
</evidence>
<evidence type="ECO:0000256" key="2">
    <source>
        <dbReference type="ARBA" id="ARBA00023015"/>
    </source>
</evidence>
<keyword evidence="8" id="KW-1185">Reference proteome</keyword>
<feature type="domain" description="RNA polymerase sigma factor 70 region 4 type 2" evidence="6">
    <location>
        <begin position="119"/>
        <end position="170"/>
    </location>
</feature>
<dbReference type="PANTHER" id="PTHR43133">
    <property type="entry name" value="RNA POLYMERASE ECF-TYPE SIGMA FACTO"/>
    <property type="match status" value="1"/>
</dbReference>
<dbReference type="InterPro" id="IPR036388">
    <property type="entry name" value="WH-like_DNA-bd_sf"/>
</dbReference>
<proteinExistence type="inferred from homology"/>
<feature type="domain" description="RNA polymerase sigma-70 region 2" evidence="5">
    <location>
        <begin position="31"/>
        <end position="98"/>
    </location>
</feature>
<gene>
    <name evidence="7" type="ORF">ACJDUH_13910</name>
</gene>
<dbReference type="Gene3D" id="1.10.1740.10">
    <property type="match status" value="1"/>
</dbReference>
<evidence type="ECO:0000256" key="3">
    <source>
        <dbReference type="ARBA" id="ARBA00023082"/>
    </source>
</evidence>